<evidence type="ECO:0000313" key="3">
    <source>
        <dbReference type="Proteomes" id="UP000005926"/>
    </source>
</evidence>
<feature type="transmembrane region" description="Helical" evidence="1">
    <location>
        <begin position="12"/>
        <end position="31"/>
    </location>
</feature>
<evidence type="ECO:0000256" key="1">
    <source>
        <dbReference type="SAM" id="Phobius"/>
    </source>
</evidence>
<keyword evidence="1" id="KW-0812">Transmembrane</keyword>
<dbReference type="Proteomes" id="UP000005926">
    <property type="component" value="Unassembled WGS sequence"/>
</dbReference>
<proteinExistence type="predicted"/>
<organism evidence="2 3">
    <name type="scientific">Granulicatella adiacens ATCC 49175</name>
    <dbReference type="NCBI Taxonomy" id="638301"/>
    <lineage>
        <taxon>Bacteria</taxon>
        <taxon>Bacillati</taxon>
        <taxon>Bacillota</taxon>
        <taxon>Bacilli</taxon>
        <taxon>Lactobacillales</taxon>
        <taxon>Carnobacteriaceae</taxon>
        <taxon>Granulicatella</taxon>
    </lineage>
</organism>
<sequence length="132" mass="15649">MKKIHSIKEFVSYCVAYHFFWIILSFIALVVDPPKPDNYNIMTSESNFIILFFIFSGIYLLPLFPLISINKQISTVKILLSFMFISTITFIMLYFQQHYFGSFESYSIFLEYLLIPAWQTIIFSLGLYFIKN</sequence>
<keyword evidence="3" id="KW-1185">Reference proteome</keyword>
<accession>C8NF56</accession>
<protein>
    <submittedName>
        <fullName evidence="2">Uncharacterized protein</fullName>
    </submittedName>
</protein>
<comment type="caution">
    <text evidence="2">The sequence shown here is derived from an EMBL/GenBank/DDBJ whole genome shotgun (WGS) entry which is preliminary data.</text>
</comment>
<feature type="transmembrane region" description="Helical" evidence="1">
    <location>
        <begin position="46"/>
        <end position="66"/>
    </location>
</feature>
<reference evidence="2 3" key="1">
    <citation type="submission" date="2009-08" db="EMBL/GenBank/DDBJ databases">
        <authorList>
            <person name="Muzny D."/>
            <person name="Qin X."/>
            <person name="Deng J."/>
            <person name="Jiang H."/>
            <person name="Liu Y."/>
            <person name="Qu J."/>
            <person name="Song X.-Z."/>
            <person name="Zhang L."/>
            <person name="Thornton R."/>
            <person name="Coyle M."/>
            <person name="Francisco L."/>
            <person name="Jackson L."/>
            <person name="Javaid M."/>
            <person name="Korchina V."/>
            <person name="Kovar C."/>
            <person name="Mata R."/>
            <person name="Mathew T."/>
            <person name="Ngo R."/>
            <person name="Nguyen L."/>
            <person name="Nguyen N."/>
            <person name="Okwuonu G."/>
            <person name="Ongeri F."/>
            <person name="Pham C."/>
            <person name="Simmons D."/>
            <person name="Wilczek-Boney K."/>
            <person name="Hale W."/>
            <person name="Jakkamsetti A."/>
            <person name="Pham P."/>
            <person name="Ruth R."/>
            <person name="San Lucas F."/>
            <person name="Warren J."/>
            <person name="Zhang J."/>
            <person name="Zhao Z."/>
            <person name="Zhou C."/>
            <person name="Zhu D."/>
            <person name="Lee S."/>
            <person name="Bess C."/>
            <person name="Blankenburg K."/>
            <person name="Forbes L."/>
            <person name="Fu Q."/>
            <person name="Gubbala S."/>
            <person name="Hirani K."/>
            <person name="Jayaseelan J.C."/>
            <person name="Lara F."/>
            <person name="Munidasa M."/>
            <person name="Palculict T."/>
            <person name="Patil S."/>
            <person name="Pu L.-L."/>
            <person name="Saada N."/>
            <person name="Tang L."/>
            <person name="Weissenberger G."/>
            <person name="Zhu Y."/>
            <person name="Hemphill L."/>
            <person name="Shang Y."/>
            <person name="Youmans B."/>
            <person name="Ayvaz T."/>
            <person name="Ross M."/>
            <person name="Santibanez J."/>
            <person name="Aqrawi P."/>
            <person name="Gross S."/>
            <person name="Joshi V."/>
            <person name="Fowler G."/>
            <person name="Nazareth L."/>
            <person name="Reid J."/>
            <person name="Worley K."/>
            <person name="Petrosino J."/>
            <person name="Highlander S."/>
            <person name="Gibbs R."/>
        </authorList>
    </citation>
    <scope>NUCLEOTIDE SEQUENCE [LARGE SCALE GENOMIC DNA]</scope>
    <source>
        <strain evidence="2 3">ATCC 49175</strain>
    </source>
</reference>
<evidence type="ECO:0000313" key="2">
    <source>
        <dbReference type="EMBL" id="EEW37765.1"/>
    </source>
</evidence>
<feature type="transmembrane region" description="Helical" evidence="1">
    <location>
        <begin position="78"/>
        <end position="96"/>
    </location>
</feature>
<keyword evidence="1" id="KW-0472">Membrane</keyword>
<gene>
    <name evidence="2" type="ORF">HMPREF0444_0551</name>
</gene>
<name>C8NF56_9LACT</name>
<dbReference type="EMBL" id="ACKZ01000012">
    <property type="protein sequence ID" value="EEW37765.1"/>
    <property type="molecule type" value="Genomic_DNA"/>
</dbReference>
<feature type="transmembrane region" description="Helical" evidence="1">
    <location>
        <begin position="108"/>
        <end position="130"/>
    </location>
</feature>
<dbReference type="AlphaFoldDB" id="C8NF56"/>
<keyword evidence="1" id="KW-1133">Transmembrane helix</keyword>
<dbReference type="HOGENOM" id="CLU_1914107_0_0_9"/>